<evidence type="ECO:0000313" key="5">
    <source>
        <dbReference type="RefSeq" id="XP_018020653.1"/>
    </source>
</evidence>
<dbReference type="PANTHER" id="PTHR13347">
    <property type="entry name" value="HEAT REPEAT-CONTAINING PROTEIN 3"/>
    <property type="match status" value="1"/>
</dbReference>
<organism evidence="4 5">
    <name type="scientific">Hyalella azteca</name>
    <name type="common">Amphipod</name>
    <dbReference type="NCBI Taxonomy" id="294128"/>
    <lineage>
        <taxon>Eukaryota</taxon>
        <taxon>Metazoa</taxon>
        <taxon>Ecdysozoa</taxon>
        <taxon>Arthropoda</taxon>
        <taxon>Crustacea</taxon>
        <taxon>Multicrustacea</taxon>
        <taxon>Malacostraca</taxon>
        <taxon>Eumalacostraca</taxon>
        <taxon>Peracarida</taxon>
        <taxon>Amphipoda</taxon>
        <taxon>Senticaudata</taxon>
        <taxon>Talitrida</taxon>
        <taxon>Talitroidea</taxon>
        <taxon>Hyalellidae</taxon>
        <taxon>Hyalella</taxon>
    </lineage>
</organism>
<dbReference type="Proteomes" id="UP000694843">
    <property type="component" value="Unplaced"/>
</dbReference>
<accession>A0A8B7P3N2</accession>
<dbReference type="GeneID" id="108677016"/>
<dbReference type="PANTHER" id="PTHR13347:SF1">
    <property type="entry name" value="HEAT REPEAT-CONTAINING PROTEIN 3"/>
    <property type="match status" value="1"/>
</dbReference>
<dbReference type="OMA" id="CKSEIQT"/>
<feature type="region of interest" description="Disordered" evidence="2">
    <location>
        <begin position="1"/>
        <end position="29"/>
    </location>
</feature>
<keyword evidence="4" id="KW-1185">Reference proteome</keyword>
<dbReference type="OrthoDB" id="288703at2759"/>
<feature type="region of interest" description="Disordered" evidence="2">
    <location>
        <begin position="434"/>
        <end position="456"/>
    </location>
</feature>
<evidence type="ECO:0000256" key="2">
    <source>
        <dbReference type="SAM" id="MobiDB-lite"/>
    </source>
</evidence>
<gene>
    <name evidence="5" type="primary">LOC108677016</name>
</gene>
<dbReference type="RefSeq" id="XP_018020653.1">
    <property type="nucleotide sequence ID" value="XM_018165164.2"/>
</dbReference>
<name>A0A8B7P3N2_HYAAZ</name>
<dbReference type="Gene3D" id="1.25.10.10">
    <property type="entry name" value="Leucine-rich Repeat Variant"/>
    <property type="match status" value="1"/>
</dbReference>
<evidence type="ECO:0000313" key="4">
    <source>
        <dbReference type="Proteomes" id="UP000694843"/>
    </source>
</evidence>
<evidence type="ECO:0000259" key="3">
    <source>
        <dbReference type="Pfam" id="PF25567"/>
    </source>
</evidence>
<dbReference type="InterPro" id="IPR052616">
    <property type="entry name" value="SYO1-like"/>
</dbReference>
<dbReference type="InterPro" id="IPR016024">
    <property type="entry name" value="ARM-type_fold"/>
</dbReference>
<dbReference type="KEGG" id="hazt:108677016"/>
<reference evidence="5" key="1">
    <citation type="submission" date="2025-08" db="UniProtKB">
        <authorList>
            <consortium name="RefSeq"/>
        </authorList>
    </citation>
    <scope>IDENTIFICATION</scope>
    <source>
        <tissue evidence="5">Whole organism</tissue>
    </source>
</reference>
<dbReference type="Pfam" id="PF25567">
    <property type="entry name" value="TPR_SYO1"/>
    <property type="match status" value="1"/>
</dbReference>
<dbReference type="GO" id="GO:0051082">
    <property type="term" value="F:unfolded protein binding"/>
    <property type="evidence" value="ECO:0007669"/>
    <property type="project" value="TreeGrafter"/>
</dbReference>
<feature type="region of interest" description="Disordered" evidence="2">
    <location>
        <begin position="344"/>
        <end position="371"/>
    </location>
</feature>
<dbReference type="GO" id="GO:0006606">
    <property type="term" value="P:protein import into nucleus"/>
    <property type="evidence" value="ECO:0007669"/>
    <property type="project" value="TreeGrafter"/>
</dbReference>
<feature type="domain" description="SYO1-like TPR repeats" evidence="3">
    <location>
        <begin position="470"/>
        <end position="723"/>
    </location>
</feature>
<protein>
    <submittedName>
        <fullName evidence="5">HEAT repeat-containing protein 3</fullName>
    </submittedName>
</protein>
<dbReference type="AlphaFoldDB" id="A0A8B7P3N2"/>
<dbReference type="SUPFAM" id="SSF48371">
    <property type="entry name" value="ARM repeat"/>
    <property type="match status" value="2"/>
</dbReference>
<feature type="compositionally biased region" description="Acidic residues" evidence="2">
    <location>
        <begin position="441"/>
        <end position="456"/>
    </location>
</feature>
<comment type="similarity">
    <text evidence="1">Belongs to the nuclear import and ribosome assembly adapter family.</text>
</comment>
<dbReference type="InterPro" id="IPR057990">
    <property type="entry name" value="TPR_SYO1"/>
</dbReference>
<sequence>MGKFREKSKLTSNRFNPHSGRPSKPTKKEPQGLAVIYEKLNCIEECDYLHGLQSLAALAGDGLDAVTTILEFAGNDVGGSGALLRILSWYLPHQKLYVRLAAVGALRNLSSCGSSSHIELLLQSDVLSKLCQMVPNYLETLMSPTINEASEVAEIFSILEQIAFIFYNLCEASAEATTVVSESPGVLQSLVQLSSASLTKSLPHKTPDSCCLAVNLALLCLSEDNPPVCDELESYTEHLMEVIRQEDASSFSKEIDATNAFRLFNALTVSGILVNLDTCGALDEFATLLTNLVERALSVSPHQLLVQHVAAVPLPLQENNTTEPHSPILSPDDLNQWSIMGDSNTSQLNEKHETSDTNGTTNVDGSEMIDGDENEATDKEIVLHFEQKNAEQDNGCLSSKGWKAVEYWLEAQQLALELLNNLCCGSDKDSSVVDKRRPTLEEDVEEDMDQEKDWEPCEETDLEEKIVKPLLEKHQLFKRILALLQPLPPELQSVEDSKYAKQLLTLVTGVRVRSLSTLQAVLELLDMDQLGGPASLFETWTELGRLAFAEQQQQKIEAGILEGATGAMRAVVTKFSPEHASHLSAITASELQVLFSVGLSSSEAGVRRNLARLVGVLGCLLLTQGSAQDLMRDPAKSVLLTATEFLLQVCDNAEALDVIIDLYSDDRTDFLAAQCDLVTRLRNIVHYFNARYKQNKKNLAEHRVLLITVKDNLPAFIKYKEPRVLNADPSKPHASKPRPGGPKNKQKSKRK</sequence>
<feature type="region of interest" description="Disordered" evidence="2">
    <location>
        <begin position="724"/>
        <end position="751"/>
    </location>
</feature>
<proteinExistence type="inferred from homology"/>
<dbReference type="GO" id="GO:0042273">
    <property type="term" value="P:ribosomal large subunit biogenesis"/>
    <property type="evidence" value="ECO:0007669"/>
    <property type="project" value="TreeGrafter"/>
</dbReference>
<dbReference type="InterPro" id="IPR011989">
    <property type="entry name" value="ARM-like"/>
</dbReference>
<evidence type="ECO:0000256" key="1">
    <source>
        <dbReference type="ARBA" id="ARBA00049983"/>
    </source>
</evidence>